<name>A0A6A6NLF3_9PEZI</name>
<protein>
    <submittedName>
        <fullName evidence="2">Uncharacterized protein</fullName>
    </submittedName>
</protein>
<proteinExistence type="predicted"/>
<sequence length="179" mass="18361">MAPSPDDAPPTTTMGLKRCIHIHTSTLGSAHRVLAPLAVLVGTALVDLAAHVAMYAMRAPVGDKFIAVGSFEGDGPFVGTTMGFLPEGLVVGGGEHWAGEVTVTRYHSYGSPYACLLADHIVADTDDRPDHLVELPGAVCSDSTATRALGTVLTALAVGVEMLGGVVSSPKEKEEGLGA</sequence>
<keyword evidence="3" id="KW-1185">Reference proteome</keyword>
<keyword evidence="1" id="KW-0472">Membrane</keyword>
<dbReference type="Proteomes" id="UP000799766">
    <property type="component" value="Unassembled WGS sequence"/>
</dbReference>
<gene>
    <name evidence="2" type="ORF">BDY21DRAFT_367708</name>
</gene>
<reference evidence="2" key="1">
    <citation type="journal article" date="2020" name="Stud. Mycol.">
        <title>101 Dothideomycetes genomes: a test case for predicting lifestyles and emergence of pathogens.</title>
        <authorList>
            <person name="Haridas S."/>
            <person name="Albert R."/>
            <person name="Binder M."/>
            <person name="Bloem J."/>
            <person name="Labutti K."/>
            <person name="Salamov A."/>
            <person name="Andreopoulos B."/>
            <person name="Baker S."/>
            <person name="Barry K."/>
            <person name="Bills G."/>
            <person name="Bluhm B."/>
            <person name="Cannon C."/>
            <person name="Castanera R."/>
            <person name="Culley D."/>
            <person name="Daum C."/>
            <person name="Ezra D."/>
            <person name="Gonzalez J."/>
            <person name="Henrissat B."/>
            <person name="Kuo A."/>
            <person name="Liang C."/>
            <person name="Lipzen A."/>
            <person name="Lutzoni F."/>
            <person name="Magnuson J."/>
            <person name="Mondo S."/>
            <person name="Nolan M."/>
            <person name="Ohm R."/>
            <person name="Pangilinan J."/>
            <person name="Park H.-J."/>
            <person name="Ramirez L."/>
            <person name="Alfaro M."/>
            <person name="Sun H."/>
            <person name="Tritt A."/>
            <person name="Yoshinaga Y."/>
            <person name="Zwiers L.-H."/>
            <person name="Turgeon B."/>
            <person name="Goodwin S."/>
            <person name="Spatafora J."/>
            <person name="Crous P."/>
            <person name="Grigoriev I."/>
        </authorList>
    </citation>
    <scope>NUCLEOTIDE SEQUENCE</scope>
    <source>
        <strain evidence="2">ATCC 16933</strain>
    </source>
</reference>
<dbReference type="AlphaFoldDB" id="A0A6A6NLF3"/>
<keyword evidence="1" id="KW-0812">Transmembrane</keyword>
<evidence type="ECO:0000256" key="1">
    <source>
        <dbReference type="SAM" id="Phobius"/>
    </source>
</evidence>
<keyword evidence="1" id="KW-1133">Transmembrane helix</keyword>
<dbReference type="EMBL" id="MU001707">
    <property type="protein sequence ID" value="KAF2452560.1"/>
    <property type="molecule type" value="Genomic_DNA"/>
</dbReference>
<feature type="transmembrane region" description="Helical" evidence="1">
    <location>
        <begin position="33"/>
        <end position="56"/>
    </location>
</feature>
<evidence type="ECO:0000313" key="3">
    <source>
        <dbReference type="Proteomes" id="UP000799766"/>
    </source>
</evidence>
<accession>A0A6A6NLF3</accession>
<evidence type="ECO:0000313" key="2">
    <source>
        <dbReference type="EMBL" id="KAF2452560.1"/>
    </source>
</evidence>
<organism evidence="2 3">
    <name type="scientific">Lineolata rhizophorae</name>
    <dbReference type="NCBI Taxonomy" id="578093"/>
    <lineage>
        <taxon>Eukaryota</taxon>
        <taxon>Fungi</taxon>
        <taxon>Dikarya</taxon>
        <taxon>Ascomycota</taxon>
        <taxon>Pezizomycotina</taxon>
        <taxon>Dothideomycetes</taxon>
        <taxon>Dothideomycetes incertae sedis</taxon>
        <taxon>Lineolatales</taxon>
        <taxon>Lineolataceae</taxon>
        <taxon>Lineolata</taxon>
    </lineage>
</organism>